<dbReference type="Pfam" id="PF08241">
    <property type="entry name" value="Methyltransf_11"/>
    <property type="match status" value="1"/>
</dbReference>
<dbReference type="SUPFAM" id="SSF53335">
    <property type="entry name" value="S-adenosyl-L-methionine-dependent methyltransferases"/>
    <property type="match status" value="1"/>
</dbReference>
<dbReference type="InterPro" id="IPR013216">
    <property type="entry name" value="Methyltransf_11"/>
</dbReference>
<evidence type="ECO:0000256" key="2">
    <source>
        <dbReference type="ARBA" id="ARBA00022603"/>
    </source>
</evidence>
<dbReference type="PANTHER" id="PTHR44942:SF4">
    <property type="entry name" value="METHYLTRANSFERASE TYPE 11 DOMAIN-CONTAINING PROTEIN"/>
    <property type="match status" value="1"/>
</dbReference>
<dbReference type="InterPro" id="IPR029063">
    <property type="entry name" value="SAM-dependent_MTases_sf"/>
</dbReference>
<accession>A0ABU3CCL9</accession>
<dbReference type="Gene3D" id="3.40.50.150">
    <property type="entry name" value="Vaccinia Virus protein VP39"/>
    <property type="match status" value="1"/>
</dbReference>
<evidence type="ECO:0000256" key="3">
    <source>
        <dbReference type="ARBA" id="ARBA00022679"/>
    </source>
</evidence>
<keyword evidence="6" id="KW-1185">Reference proteome</keyword>
<dbReference type="EMBL" id="JAVRHQ010000020">
    <property type="protein sequence ID" value="MDT0644077.1"/>
    <property type="molecule type" value="Genomic_DNA"/>
</dbReference>
<comment type="similarity">
    <text evidence="1">Belongs to the methyltransferase superfamily.</text>
</comment>
<proteinExistence type="inferred from homology"/>
<dbReference type="GO" id="GO:0008168">
    <property type="term" value="F:methyltransferase activity"/>
    <property type="evidence" value="ECO:0007669"/>
    <property type="project" value="UniProtKB-KW"/>
</dbReference>
<evidence type="ECO:0000256" key="1">
    <source>
        <dbReference type="ARBA" id="ARBA00008361"/>
    </source>
</evidence>
<evidence type="ECO:0000259" key="4">
    <source>
        <dbReference type="Pfam" id="PF08241"/>
    </source>
</evidence>
<dbReference type="CDD" id="cd02440">
    <property type="entry name" value="AdoMet_MTases"/>
    <property type="match status" value="1"/>
</dbReference>
<dbReference type="GO" id="GO:0032259">
    <property type="term" value="P:methylation"/>
    <property type="evidence" value="ECO:0007669"/>
    <property type="project" value="UniProtKB-KW"/>
</dbReference>
<organism evidence="5 6">
    <name type="scientific">Autumnicola tepida</name>
    <dbReference type="NCBI Taxonomy" id="3075595"/>
    <lineage>
        <taxon>Bacteria</taxon>
        <taxon>Pseudomonadati</taxon>
        <taxon>Bacteroidota</taxon>
        <taxon>Flavobacteriia</taxon>
        <taxon>Flavobacteriales</taxon>
        <taxon>Flavobacteriaceae</taxon>
        <taxon>Autumnicola</taxon>
    </lineage>
</organism>
<dbReference type="EC" id="2.1.1.-" evidence="5"/>
<dbReference type="InterPro" id="IPR051052">
    <property type="entry name" value="Diverse_substrate_MTase"/>
</dbReference>
<keyword evidence="3 5" id="KW-0808">Transferase</keyword>
<feature type="domain" description="Methyltransferase type 11" evidence="4">
    <location>
        <begin position="39"/>
        <end position="126"/>
    </location>
</feature>
<evidence type="ECO:0000313" key="6">
    <source>
        <dbReference type="Proteomes" id="UP001262889"/>
    </source>
</evidence>
<dbReference type="Proteomes" id="UP001262889">
    <property type="component" value="Unassembled WGS sequence"/>
</dbReference>
<evidence type="ECO:0000313" key="5">
    <source>
        <dbReference type="EMBL" id="MDT0644077.1"/>
    </source>
</evidence>
<reference evidence="5 6" key="1">
    <citation type="submission" date="2023-09" db="EMBL/GenBank/DDBJ databases">
        <authorList>
            <person name="Rey-Velasco X."/>
        </authorList>
    </citation>
    <scope>NUCLEOTIDE SEQUENCE [LARGE SCALE GENOMIC DNA]</scope>
    <source>
        <strain evidence="5 6">F363</strain>
    </source>
</reference>
<dbReference type="RefSeq" id="WP_311535695.1">
    <property type="nucleotide sequence ID" value="NZ_JAVRHQ010000020.1"/>
</dbReference>
<protein>
    <submittedName>
        <fullName evidence="5">Class I SAM-dependent methyltransferase</fullName>
        <ecNumber evidence="5">2.1.1.-</ecNumber>
    </submittedName>
</protein>
<sequence>MKDNFSTKSEQYAKFRPTYPAELYKFLKKNLDATYRAWDCGTGNGQVAGELAKFFEEVYATDISEQQLENAVRKQNIIYSKQPAEKTDFPDNYFDLVTVAQAIHWFDFDKFYAEVKRVLKPGGLIAVMGYGLFSCDAETNKIINHFYRNITDPYWDPERKYLDEDYKTIPFPFTEIATPEFKLELEWSLEQLLGYLKTWSAVKHYENTNRKNPVDLVAEDFRKSFGEKGKVVYPILFRLGKIDNGQLTMDK</sequence>
<gene>
    <name evidence="5" type="ORF">RM553_14665</name>
</gene>
<comment type="caution">
    <text evidence="5">The sequence shown here is derived from an EMBL/GenBank/DDBJ whole genome shotgun (WGS) entry which is preliminary data.</text>
</comment>
<keyword evidence="2 5" id="KW-0489">Methyltransferase</keyword>
<name>A0ABU3CCL9_9FLAO</name>
<dbReference type="PANTHER" id="PTHR44942">
    <property type="entry name" value="METHYLTRANSF_11 DOMAIN-CONTAINING PROTEIN"/>
    <property type="match status" value="1"/>
</dbReference>